<keyword evidence="10" id="KW-0406">Ion transport</keyword>
<evidence type="ECO:0000256" key="7">
    <source>
        <dbReference type="ARBA" id="ARBA00022847"/>
    </source>
</evidence>
<evidence type="ECO:0000256" key="16">
    <source>
        <dbReference type="SAM" id="MobiDB-lite"/>
    </source>
</evidence>
<reference evidence="21" key="1">
    <citation type="submission" date="2025-08" db="UniProtKB">
        <authorList>
            <consortium name="RefSeq"/>
        </authorList>
    </citation>
    <scope>IDENTIFICATION</scope>
</reference>
<dbReference type="PRINTS" id="PR01081">
    <property type="entry name" value="KCLTRNSPORT"/>
</dbReference>
<dbReference type="Pfam" id="PF00324">
    <property type="entry name" value="AA_permease"/>
    <property type="match status" value="2"/>
</dbReference>
<feature type="transmembrane region" description="Helical" evidence="17">
    <location>
        <begin position="536"/>
        <end position="555"/>
    </location>
</feature>
<evidence type="ECO:0000256" key="9">
    <source>
        <dbReference type="ARBA" id="ARBA00022989"/>
    </source>
</evidence>
<evidence type="ECO:0000256" key="1">
    <source>
        <dbReference type="ARBA" id="ARBA00004651"/>
    </source>
</evidence>
<keyword evidence="3" id="KW-1003">Cell membrane</keyword>
<comment type="similarity">
    <text evidence="14">Belongs to the SLC12A transporter family. K/Cl co-transporter subfamily.</text>
</comment>
<dbReference type="InterPro" id="IPR004841">
    <property type="entry name" value="AA-permease/SLC12A_dom"/>
</dbReference>
<comment type="subcellular location">
    <subcellularLocation>
        <location evidence="1">Cell membrane</location>
        <topology evidence="1">Multi-pass membrane protein</topology>
    </subcellularLocation>
</comment>
<proteinExistence type="inferred from homology"/>
<organism evidence="20 21">
    <name type="scientific">Aplysia californica</name>
    <name type="common">California sea hare</name>
    <dbReference type="NCBI Taxonomy" id="6500"/>
    <lineage>
        <taxon>Eukaryota</taxon>
        <taxon>Metazoa</taxon>
        <taxon>Spiralia</taxon>
        <taxon>Lophotrochozoa</taxon>
        <taxon>Mollusca</taxon>
        <taxon>Gastropoda</taxon>
        <taxon>Heterobranchia</taxon>
        <taxon>Euthyneura</taxon>
        <taxon>Tectipleura</taxon>
        <taxon>Aplysiida</taxon>
        <taxon>Aplysioidea</taxon>
        <taxon>Aplysiidae</taxon>
        <taxon>Aplysia</taxon>
    </lineage>
</organism>
<evidence type="ECO:0000256" key="3">
    <source>
        <dbReference type="ARBA" id="ARBA00022475"/>
    </source>
</evidence>
<feature type="transmembrane region" description="Helical" evidence="17">
    <location>
        <begin position="561"/>
        <end position="582"/>
    </location>
</feature>
<dbReference type="PANTHER" id="PTHR11827:SF73">
    <property type="entry name" value="KAZACHOC, ISOFORM G"/>
    <property type="match status" value="1"/>
</dbReference>
<feature type="transmembrane region" description="Helical" evidence="17">
    <location>
        <begin position="242"/>
        <end position="261"/>
    </location>
</feature>
<keyword evidence="2" id="KW-0813">Transport</keyword>
<keyword evidence="8" id="KW-0630">Potassium</keyword>
<evidence type="ECO:0000313" key="20">
    <source>
        <dbReference type="Proteomes" id="UP000694888"/>
    </source>
</evidence>
<evidence type="ECO:0000259" key="19">
    <source>
        <dbReference type="Pfam" id="PF03522"/>
    </source>
</evidence>
<keyword evidence="7" id="KW-0769">Symport</keyword>
<keyword evidence="20" id="KW-1185">Reference proteome</keyword>
<keyword evidence="5" id="KW-0597">Phosphoprotein</keyword>
<keyword evidence="11 17" id="KW-0472">Membrane</keyword>
<evidence type="ECO:0000256" key="6">
    <source>
        <dbReference type="ARBA" id="ARBA00022692"/>
    </source>
</evidence>
<evidence type="ECO:0000259" key="18">
    <source>
        <dbReference type="Pfam" id="PF00324"/>
    </source>
</evidence>
<keyword evidence="9 17" id="KW-1133">Transmembrane helix</keyword>
<feature type="domain" description="Amino acid permease/ SLC12A" evidence="18">
    <location>
        <begin position="124"/>
        <end position="288"/>
    </location>
</feature>
<accession>A0ABM0ZW94</accession>
<feature type="transmembrane region" description="Helical" evidence="17">
    <location>
        <begin position="594"/>
        <end position="611"/>
    </location>
</feature>
<evidence type="ECO:0000256" key="12">
    <source>
        <dbReference type="ARBA" id="ARBA00023180"/>
    </source>
</evidence>
<name>A0ABM0ZW94_APLCA</name>
<dbReference type="PANTHER" id="PTHR11827">
    <property type="entry name" value="SOLUTE CARRIER FAMILY 12, CATION COTRANSPORTERS"/>
    <property type="match status" value="1"/>
</dbReference>
<feature type="transmembrane region" description="Helical" evidence="17">
    <location>
        <begin position="397"/>
        <end position="417"/>
    </location>
</feature>
<evidence type="ECO:0000256" key="13">
    <source>
        <dbReference type="ARBA" id="ARBA00023214"/>
    </source>
</evidence>
<dbReference type="RefSeq" id="XP_012935840.1">
    <property type="nucleotide sequence ID" value="XM_013080386.2"/>
</dbReference>
<sequence length="1058" mass="116184">MAAARFTVTKATDEEEQPITDSSGGYGSVPASGSVQVLRSGRDYAVVFGDNSLAHKDNLPLADNEDSLYGNHMALYEDDLSNAGKISQILNRITSYQAGMAPNVSDVEKEKQKPKAMLGTVLGVYLPCIQNIFGILLFVRMTWIVGMSGAVESFFIVLICCTATLLTAVSMSAIATNGVVPAGGSYFMISRALGPEFGGAVGGLFYLGTSVASSMYIIGAVEILVKYMAPQLDLFGDVFNSYRLYGTLVMILLAIVVFIGVGFVSKFAALSLACVIISILCIYIGIFVSSPDRSVEVCLLGNRLLTRESVMFNGSFMCTKDEAGPIYRHYCGDGLNDTDSCIYFSRPENTARLVKAIPGLASGVFSENIMSHYTEKGNIVGTDEDGSESRGEVIAEITTSFMVLLAIYFPSVTGIMAGSNRSGDLADAQKSIPTGTIAAIATTSIVYLTSVLFFAGCIEGDVMRDKYGQSIGGSLLIGKLAWPHEWVILIGSFLSTLGAGLQTLTGAPRLLQAIGKDGVIPFLHLFSVTTKRGEPFRALLLTAVISELGILIGNLDYVAPIITMFFLMCYGFVNMACALQTLLQTPNWRPRFRFYHWTLSLLGLALCIVMMFISSWYYALGAIAIAFCIYKYIEYKGAEQEWGDGIRGLAMSAARYSLLRLQAGPPHTKNWRPQLLVLMKMDENLQPKYPKLVLFASQLKAGKGLVLVNSVLEGEFRDKYPDAQASKQTLMNLVKEFGVKGFSDVSIASDVTEGLCQLIQNAGLGGLKHNTVVIGWPYGWRHNSDQRSYKVFLDTAKNVGAAQMALLVPKGINQFPEQRVKLRGTIDVWWIVHDGGLLMLLPFLLRQDRAWKNCKLRIFTVAQTEDNSIQMKKDLQTYLYQLRIEADVDVVEMSNQDISAYTYERTLIMEQRTDMLTRIRHQQSGGEGRPAAAMRVPTITLSPVPEESSTDQNLMDVNQRSLDKSQFTFTPQAAKAFIDSSKIPDKQNVRRMHTAVRLNEHIVEKSHNAQLVILNLPAPPKSEAGAENYMEFLEVLTEGLDRVLMVRGSGREVITIYS</sequence>
<dbReference type="NCBIfam" id="TIGR00930">
    <property type="entry name" value="2a30"/>
    <property type="match status" value="1"/>
</dbReference>
<comment type="catalytic activity">
    <reaction evidence="15">
        <text>K(+)(in) + chloride(in) = K(+)(out) + chloride(out)</text>
        <dbReference type="Rhea" id="RHEA:72427"/>
        <dbReference type="ChEBI" id="CHEBI:17996"/>
        <dbReference type="ChEBI" id="CHEBI:29103"/>
    </reaction>
</comment>
<evidence type="ECO:0000256" key="5">
    <source>
        <dbReference type="ARBA" id="ARBA00022553"/>
    </source>
</evidence>
<feature type="transmembrane region" description="Helical" evidence="17">
    <location>
        <begin position="151"/>
        <end position="180"/>
    </location>
</feature>
<feature type="domain" description="Amino acid permease/ SLC12A" evidence="18">
    <location>
        <begin position="386"/>
        <end position="676"/>
    </location>
</feature>
<evidence type="ECO:0000256" key="2">
    <source>
        <dbReference type="ARBA" id="ARBA00022448"/>
    </source>
</evidence>
<protein>
    <submittedName>
        <fullName evidence="21">Solute carrier family 12 member 4</fullName>
    </submittedName>
</protein>
<keyword evidence="12" id="KW-0325">Glycoprotein</keyword>
<feature type="domain" description="SLC12A transporter C-terminal" evidence="19">
    <location>
        <begin position="810"/>
        <end position="1058"/>
    </location>
</feature>
<dbReference type="Proteomes" id="UP000694888">
    <property type="component" value="Unplaced"/>
</dbReference>
<evidence type="ECO:0000256" key="17">
    <source>
        <dbReference type="SAM" id="Phobius"/>
    </source>
</evidence>
<feature type="transmembrane region" description="Helical" evidence="17">
    <location>
        <begin position="200"/>
        <end position="221"/>
    </location>
</feature>
<evidence type="ECO:0000256" key="4">
    <source>
        <dbReference type="ARBA" id="ARBA00022538"/>
    </source>
</evidence>
<dbReference type="Pfam" id="PF03522">
    <property type="entry name" value="SLC12"/>
    <property type="match status" value="1"/>
</dbReference>
<dbReference type="Gene3D" id="1.20.1740.10">
    <property type="entry name" value="Amino acid/polyamine transporter I"/>
    <property type="match status" value="1"/>
</dbReference>
<evidence type="ECO:0000256" key="15">
    <source>
        <dbReference type="ARBA" id="ARBA00047825"/>
    </source>
</evidence>
<keyword evidence="13" id="KW-0868">Chloride</keyword>
<gene>
    <name evidence="21" type="primary">LOC101845994</name>
</gene>
<dbReference type="GeneID" id="101845994"/>
<dbReference type="InterPro" id="IPR004842">
    <property type="entry name" value="SLC12A_fam"/>
</dbReference>
<keyword evidence="4" id="KW-0633">Potassium transport</keyword>
<evidence type="ECO:0000313" key="21">
    <source>
        <dbReference type="RefSeq" id="XP_012935840.1"/>
    </source>
</evidence>
<feature type="transmembrane region" description="Helical" evidence="17">
    <location>
        <begin position="116"/>
        <end position="139"/>
    </location>
</feature>
<dbReference type="InterPro" id="IPR018491">
    <property type="entry name" value="SLC12_C"/>
</dbReference>
<feature type="region of interest" description="Disordered" evidence="16">
    <location>
        <begin position="1"/>
        <end position="28"/>
    </location>
</feature>
<evidence type="ECO:0000256" key="14">
    <source>
        <dbReference type="ARBA" id="ARBA00046331"/>
    </source>
</evidence>
<feature type="transmembrane region" description="Helical" evidence="17">
    <location>
        <begin position="267"/>
        <end position="288"/>
    </location>
</feature>
<evidence type="ECO:0000256" key="11">
    <source>
        <dbReference type="ARBA" id="ARBA00023136"/>
    </source>
</evidence>
<evidence type="ECO:0000256" key="10">
    <source>
        <dbReference type="ARBA" id="ARBA00023065"/>
    </source>
</evidence>
<dbReference type="InterPro" id="IPR000076">
    <property type="entry name" value="KCL_cotranspt"/>
</dbReference>
<keyword evidence="6 17" id="KW-0812">Transmembrane</keyword>
<evidence type="ECO:0000256" key="8">
    <source>
        <dbReference type="ARBA" id="ARBA00022958"/>
    </source>
</evidence>
<feature type="transmembrane region" description="Helical" evidence="17">
    <location>
        <begin position="437"/>
        <end position="458"/>
    </location>
</feature>